<dbReference type="InterPro" id="IPR017871">
    <property type="entry name" value="ABC_transporter-like_CS"/>
</dbReference>
<evidence type="ECO:0000256" key="8">
    <source>
        <dbReference type="SAM" id="MobiDB-lite"/>
    </source>
</evidence>
<dbReference type="InterPro" id="IPR050388">
    <property type="entry name" value="ABC_Ni/Peptide_Import"/>
</dbReference>
<keyword evidence="7" id="KW-0472">Membrane</keyword>
<keyword evidence="3" id="KW-0813">Transport</keyword>
<dbReference type="Proteomes" id="UP000437736">
    <property type="component" value="Unassembled WGS sequence"/>
</dbReference>
<evidence type="ECO:0000313" key="11">
    <source>
        <dbReference type="Proteomes" id="UP000437736"/>
    </source>
</evidence>
<evidence type="ECO:0000256" key="3">
    <source>
        <dbReference type="ARBA" id="ARBA00022448"/>
    </source>
</evidence>
<keyword evidence="5" id="KW-0547">Nucleotide-binding</keyword>
<keyword evidence="4" id="KW-1003">Cell membrane</keyword>
<sequence length="695" mass="74306">MHTPDPVLPSAANGEPAVLALRDLETVVKLRSGVVRAVDGVSLTVRPGETVGLVGESGSGKTMTGMSIVQLLPPGGAIVGGEVRFAGRDLVGATPDELRRVRGGEIGVIFQDPMTSLDPTMSIGRQVGEVWRLHRGGSRADALARAEEMLGRVGLPNPRQRLQSYPHQLSGGLRQRVMIAMALVCRPKLVIADEPTTALDVTIQAQILDLLEELKGELDIAVLLITHDMGVVANHTDRVAVMYAGKIVEEAATAELFRRPRHRYSQALLESIPRLTQDRSRRLYAIGGLPPDLSRPLSGCRFAARCRFAQEDCASAEPPLAGDATHRFACLHPAPEEEAQVGVAGTATSLGLAETADLVACEELTKEFPLGRGLVPGRKSLTVHAVSGVTLSIRAGETFGLVGESGCGKTTLGQMLVGLETPTAGRIVYDGVDLAAGSRSDRARRQRELQLMFQDPYSSLDPRMKVGAIIAEPLTAQRRGGRSERQARVLELLDQVGLPSSAMDRYPHEFSGGQRQRIGLARSLALHPKLIVADEPVSALDVSIRSQILNLMRDLQRSHGLTYLIISHDLSVVRYLADRIGVMYLGCLVETGTGEDIYERPAHPYTAALLASLPDPDADRPSGAGAGEAAIGGELPSAVDPPSGCRFRTRCPRAEGICAEVQPQYTPLGGEHRVACHFPLQAAHSAPAPAGERTD</sequence>
<gene>
    <name evidence="10" type="ORF">GHK86_00845</name>
</gene>
<keyword evidence="11" id="KW-1185">Reference proteome</keyword>
<evidence type="ECO:0000256" key="4">
    <source>
        <dbReference type="ARBA" id="ARBA00022475"/>
    </source>
</evidence>
<feature type="domain" description="ABC transporter" evidence="9">
    <location>
        <begin position="359"/>
        <end position="610"/>
    </location>
</feature>
<evidence type="ECO:0000256" key="1">
    <source>
        <dbReference type="ARBA" id="ARBA00004202"/>
    </source>
</evidence>
<dbReference type="InterPro" id="IPR013563">
    <property type="entry name" value="Oligopep_ABC_C"/>
</dbReference>
<dbReference type="PANTHER" id="PTHR43297:SF2">
    <property type="entry name" value="DIPEPTIDE TRANSPORT ATP-BINDING PROTEIN DPPD"/>
    <property type="match status" value="1"/>
</dbReference>
<dbReference type="GO" id="GO:0005524">
    <property type="term" value="F:ATP binding"/>
    <property type="evidence" value="ECO:0007669"/>
    <property type="project" value="UniProtKB-KW"/>
</dbReference>
<dbReference type="Gene3D" id="3.40.50.300">
    <property type="entry name" value="P-loop containing nucleotide triphosphate hydrolases"/>
    <property type="match status" value="2"/>
</dbReference>
<comment type="subcellular location">
    <subcellularLocation>
        <location evidence="1">Cell membrane</location>
        <topology evidence="1">Peripheral membrane protein</topology>
    </subcellularLocation>
</comment>
<dbReference type="Pfam" id="PF00005">
    <property type="entry name" value="ABC_tran"/>
    <property type="match status" value="2"/>
</dbReference>
<proteinExistence type="inferred from homology"/>
<reference evidence="10 11" key="1">
    <citation type="submission" date="2019-11" db="EMBL/GenBank/DDBJ databases">
        <title>Acidiferrimicrobium australis gen. nov., sp. nov., an acidophilic and obligately heterotrophic, member of the Actinobacteria that catalyses dissimilatory oxido- reduction of iron isolated from metal-rich acidic water in Chile.</title>
        <authorList>
            <person name="Gonzalez D."/>
            <person name="Huber K."/>
            <person name="Hedrich S."/>
            <person name="Rojas-Villalobos C."/>
            <person name="Quatrini R."/>
            <person name="Dinamarca M.A."/>
            <person name="Schwarz A."/>
            <person name="Canales C."/>
            <person name="Nancucheo I."/>
        </authorList>
    </citation>
    <scope>NUCLEOTIDE SEQUENCE [LARGE SCALE GENOMIC DNA]</scope>
    <source>
        <strain evidence="10 11">USS-CCA1</strain>
    </source>
</reference>
<evidence type="ECO:0000256" key="7">
    <source>
        <dbReference type="ARBA" id="ARBA00023136"/>
    </source>
</evidence>
<dbReference type="InterPro" id="IPR003439">
    <property type="entry name" value="ABC_transporter-like_ATP-bd"/>
</dbReference>
<comment type="similarity">
    <text evidence="2">Belongs to the ABC transporter superfamily.</text>
</comment>
<comment type="caution">
    <text evidence="10">The sequence shown here is derived from an EMBL/GenBank/DDBJ whole genome shotgun (WGS) entry which is preliminary data.</text>
</comment>
<dbReference type="InterPro" id="IPR003593">
    <property type="entry name" value="AAA+_ATPase"/>
</dbReference>
<dbReference type="CDD" id="cd03257">
    <property type="entry name" value="ABC_NikE_OppD_transporters"/>
    <property type="match status" value="2"/>
</dbReference>
<dbReference type="NCBIfam" id="NF007739">
    <property type="entry name" value="PRK10419.1"/>
    <property type="match status" value="2"/>
</dbReference>
<organism evidence="10 11">
    <name type="scientific">Acidiferrimicrobium australe</name>
    <dbReference type="NCBI Taxonomy" id="2664430"/>
    <lineage>
        <taxon>Bacteria</taxon>
        <taxon>Bacillati</taxon>
        <taxon>Actinomycetota</taxon>
        <taxon>Acidimicrobiia</taxon>
        <taxon>Acidimicrobiales</taxon>
        <taxon>Acidimicrobiaceae</taxon>
        <taxon>Acidiferrimicrobium</taxon>
    </lineage>
</organism>
<name>A0ABW9QNK6_9ACTN</name>
<accession>A0ABW9QNK6</accession>
<dbReference type="PROSITE" id="PS50893">
    <property type="entry name" value="ABC_TRANSPORTER_2"/>
    <property type="match status" value="2"/>
</dbReference>
<dbReference type="EMBL" id="WJHE01000029">
    <property type="protein sequence ID" value="MST31279.1"/>
    <property type="molecule type" value="Genomic_DNA"/>
</dbReference>
<protein>
    <submittedName>
        <fullName evidence="10">Dipeptide ABC transporter ATP-binding protein</fullName>
    </submittedName>
</protein>
<evidence type="ECO:0000256" key="2">
    <source>
        <dbReference type="ARBA" id="ARBA00005417"/>
    </source>
</evidence>
<evidence type="ECO:0000313" key="10">
    <source>
        <dbReference type="EMBL" id="MST31279.1"/>
    </source>
</evidence>
<dbReference type="SUPFAM" id="SSF52540">
    <property type="entry name" value="P-loop containing nucleoside triphosphate hydrolases"/>
    <property type="match status" value="2"/>
</dbReference>
<feature type="compositionally biased region" description="Low complexity" evidence="8">
    <location>
        <begin position="614"/>
        <end position="634"/>
    </location>
</feature>
<feature type="domain" description="ABC transporter" evidence="9">
    <location>
        <begin position="19"/>
        <end position="269"/>
    </location>
</feature>
<dbReference type="PROSITE" id="PS00211">
    <property type="entry name" value="ABC_TRANSPORTER_1"/>
    <property type="match status" value="1"/>
</dbReference>
<keyword evidence="6 10" id="KW-0067">ATP-binding</keyword>
<dbReference type="SMART" id="SM00382">
    <property type="entry name" value="AAA"/>
    <property type="match status" value="2"/>
</dbReference>
<dbReference type="PANTHER" id="PTHR43297">
    <property type="entry name" value="OLIGOPEPTIDE TRANSPORT ATP-BINDING PROTEIN APPD"/>
    <property type="match status" value="1"/>
</dbReference>
<evidence type="ECO:0000256" key="6">
    <source>
        <dbReference type="ARBA" id="ARBA00022840"/>
    </source>
</evidence>
<feature type="region of interest" description="Disordered" evidence="8">
    <location>
        <begin position="614"/>
        <end position="637"/>
    </location>
</feature>
<dbReference type="NCBIfam" id="TIGR01727">
    <property type="entry name" value="oligo_HPY"/>
    <property type="match status" value="2"/>
</dbReference>
<evidence type="ECO:0000256" key="5">
    <source>
        <dbReference type="ARBA" id="ARBA00022741"/>
    </source>
</evidence>
<evidence type="ECO:0000259" key="9">
    <source>
        <dbReference type="PROSITE" id="PS50893"/>
    </source>
</evidence>
<dbReference type="Pfam" id="PF08352">
    <property type="entry name" value="oligo_HPY"/>
    <property type="match status" value="2"/>
</dbReference>
<dbReference type="InterPro" id="IPR027417">
    <property type="entry name" value="P-loop_NTPase"/>
</dbReference>
<dbReference type="NCBIfam" id="NF008453">
    <property type="entry name" value="PRK11308.1"/>
    <property type="match status" value="2"/>
</dbReference>